<dbReference type="SUPFAM" id="SSF52402">
    <property type="entry name" value="Adenine nucleotide alpha hydrolases-like"/>
    <property type="match status" value="1"/>
</dbReference>
<comment type="caution">
    <text evidence="6">The sequence shown here is derived from an EMBL/GenBank/DDBJ whole genome shotgun (WGS) entry which is preliminary data.</text>
</comment>
<evidence type="ECO:0000256" key="4">
    <source>
        <dbReference type="ARBA" id="ARBA00048741"/>
    </source>
</evidence>
<dbReference type="InterPro" id="IPR051786">
    <property type="entry name" value="ASN_synthetase/amidase"/>
</dbReference>
<keyword evidence="3" id="KW-0061">Asparagine biosynthesis</keyword>
<keyword evidence="7" id="KW-1185">Reference proteome</keyword>
<evidence type="ECO:0000313" key="6">
    <source>
        <dbReference type="EMBL" id="TDC78639.1"/>
    </source>
</evidence>
<evidence type="ECO:0000313" key="7">
    <source>
        <dbReference type="Proteomes" id="UP000295345"/>
    </source>
</evidence>
<dbReference type="Proteomes" id="UP000295345">
    <property type="component" value="Unassembled WGS sequence"/>
</dbReference>
<dbReference type="Pfam" id="PF00733">
    <property type="entry name" value="Asn_synthase"/>
    <property type="match status" value="1"/>
</dbReference>
<sequence>MPVLVIPDVGLPRALAEEIAAQVGPPLFHHPSGAPWIVGDPGGRRVLSAGNGRLDVVLIGDGAPDVDAEALAGRVRGRGSVADLDGLAAELVEGDVLLLAREHGRLRAQGPLFLTRALFWSRAAGVHLVADDQLTLARLTGAGPDPAVLTSRLTEAELSHPFALRPIWEGVRGPGPGEWLDCRSAEAPVRRVWWRPPRPDRSLAELSDPLRQGLRAALSRRVATHRVISADLSGGLDSTTLAFTLAEIGRSPHTLFLRSGNAANNDHLWADRAATELGTDHRVAPYDSVIPLLLAQETGSVTRFPEGPGMGSVSVAATSLVEELVKDTGTTLHLTGHAGDALFGPVSTMLWSLTRSRVKGRIRRSRRHRVINRYPLGKTLRMLVRNESYREELTGFTRSDFRQGDEGVSGFSRWIPLPRTHPALTELAREQLRELAREAIDDRSEALSPDRTLHQIVQYLTVHGNAVRRMNLASTPGLGIHFDSPYLDRRTVEPALSLRIGDRTHQDPAKPLLAAARPARMSLDYFTRRDKGDYTADVFEHHRALRPVLREMFAGGSALEDLGLIAPEQVSRSIDQFSANGRGYTDLVHLAFGERWLRSARQETRSLDGSRQGGGNR</sequence>
<dbReference type="InterPro" id="IPR014729">
    <property type="entry name" value="Rossmann-like_a/b/a_fold"/>
</dbReference>
<dbReference type="GO" id="GO:0006529">
    <property type="term" value="P:asparagine biosynthetic process"/>
    <property type="evidence" value="ECO:0007669"/>
    <property type="project" value="UniProtKB-KW"/>
</dbReference>
<dbReference type="OrthoDB" id="7053173at2"/>
<comment type="pathway">
    <text evidence="1">Amino-acid biosynthesis; L-asparagine biosynthesis; L-asparagine from L-aspartate (L-Gln route): step 1/1.</text>
</comment>
<name>A0A4R4TWW0_9ACTN</name>
<gene>
    <name evidence="6" type="ORF">E1283_04600</name>
</gene>
<organism evidence="6 7">
    <name type="scientific">Streptomyces hainanensis</name>
    <dbReference type="NCBI Taxonomy" id="402648"/>
    <lineage>
        <taxon>Bacteria</taxon>
        <taxon>Bacillati</taxon>
        <taxon>Actinomycetota</taxon>
        <taxon>Actinomycetes</taxon>
        <taxon>Kitasatosporales</taxon>
        <taxon>Streptomycetaceae</taxon>
        <taxon>Streptomyces</taxon>
    </lineage>
</organism>
<dbReference type="Gene3D" id="3.40.50.620">
    <property type="entry name" value="HUPs"/>
    <property type="match status" value="1"/>
</dbReference>
<dbReference type="RefSeq" id="WP_132816564.1">
    <property type="nucleotide sequence ID" value="NZ_SMKI01000029.1"/>
</dbReference>
<dbReference type="PANTHER" id="PTHR43284">
    <property type="entry name" value="ASPARAGINE SYNTHETASE (GLUTAMINE-HYDROLYZING)"/>
    <property type="match status" value="1"/>
</dbReference>
<accession>A0A4R4TWW0</accession>
<dbReference type="EMBL" id="SMKI01000029">
    <property type="protein sequence ID" value="TDC78639.1"/>
    <property type="molecule type" value="Genomic_DNA"/>
</dbReference>
<dbReference type="AlphaFoldDB" id="A0A4R4TWW0"/>
<proteinExistence type="predicted"/>
<dbReference type="InterPro" id="IPR001962">
    <property type="entry name" value="Asn_synthase"/>
</dbReference>
<evidence type="ECO:0000256" key="3">
    <source>
        <dbReference type="ARBA" id="ARBA00022888"/>
    </source>
</evidence>
<reference evidence="6 7" key="1">
    <citation type="submission" date="2019-03" db="EMBL/GenBank/DDBJ databases">
        <title>Draft genome sequences of novel Actinobacteria.</title>
        <authorList>
            <person name="Sahin N."/>
            <person name="Ay H."/>
            <person name="Saygin H."/>
        </authorList>
    </citation>
    <scope>NUCLEOTIDE SEQUENCE [LARGE SCALE GENOMIC DNA]</scope>
    <source>
        <strain evidence="6 7">DSM 41900</strain>
    </source>
</reference>
<evidence type="ECO:0000256" key="1">
    <source>
        <dbReference type="ARBA" id="ARBA00005187"/>
    </source>
</evidence>
<comment type="catalytic activity">
    <reaction evidence="4">
        <text>L-aspartate + L-glutamine + ATP + H2O = L-asparagine + L-glutamate + AMP + diphosphate + H(+)</text>
        <dbReference type="Rhea" id="RHEA:12228"/>
        <dbReference type="ChEBI" id="CHEBI:15377"/>
        <dbReference type="ChEBI" id="CHEBI:15378"/>
        <dbReference type="ChEBI" id="CHEBI:29985"/>
        <dbReference type="ChEBI" id="CHEBI:29991"/>
        <dbReference type="ChEBI" id="CHEBI:30616"/>
        <dbReference type="ChEBI" id="CHEBI:33019"/>
        <dbReference type="ChEBI" id="CHEBI:58048"/>
        <dbReference type="ChEBI" id="CHEBI:58359"/>
        <dbReference type="ChEBI" id="CHEBI:456215"/>
        <dbReference type="EC" id="6.3.5.4"/>
    </reaction>
</comment>
<dbReference type="PANTHER" id="PTHR43284:SF1">
    <property type="entry name" value="ASPARAGINE SYNTHETASE"/>
    <property type="match status" value="1"/>
</dbReference>
<evidence type="ECO:0000256" key="2">
    <source>
        <dbReference type="ARBA" id="ARBA00012737"/>
    </source>
</evidence>
<dbReference type="GO" id="GO:0004066">
    <property type="term" value="F:asparagine synthase (glutamine-hydrolyzing) activity"/>
    <property type="evidence" value="ECO:0007669"/>
    <property type="project" value="UniProtKB-EC"/>
</dbReference>
<feature type="domain" description="Asparagine synthetase" evidence="5">
    <location>
        <begin position="210"/>
        <end position="579"/>
    </location>
</feature>
<keyword evidence="3" id="KW-0028">Amino-acid biosynthesis</keyword>
<evidence type="ECO:0000259" key="5">
    <source>
        <dbReference type="Pfam" id="PF00733"/>
    </source>
</evidence>
<protein>
    <recommendedName>
        <fullName evidence="2">asparagine synthase (glutamine-hydrolyzing)</fullName>
        <ecNumber evidence="2">6.3.5.4</ecNumber>
    </recommendedName>
</protein>
<dbReference type="EC" id="6.3.5.4" evidence="2"/>